<geneLocation type="plasmid" evidence="1 2">
    <name>pROB02</name>
</geneLocation>
<sequence>MEIYARENAPLIGNAVTEIGL</sequence>
<gene>
    <name evidence="1" type="ordered locus">ROP_pROB02-02200</name>
</gene>
<name>C1BE24_RHOOB</name>
<protein>
    <submittedName>
        <fullName evidence="1">Putative integrase/recombinase</fullName>
    </submittedName>
</protein>
<dbReference type="AlphaFoldDB" id="C1BE24"/>
<proteinExistence type="predicted"/>
<organism evidence="1 2">
    <name type="scientific">Rhodococcus opacus (strain B4)</name>
    <dbReference type="NCBI Taxonomy" id="632772"/>
    <lineage>
        <taxon>Bacteria</taxon>
        <taxon>Bacillati</taxon>
        <taxon>Actinomycetota</taxon>
        <taxon>Actinomycetes</taxon>
        <taxon>Mycobacteriales</taxon>
        <taxon>Nocardiaceae</taxon>
        <taxon>Rhodococcus</taxon>
    </lineage>
</organism>
<dbReference type="EMBL" id="AP011117">
    <property type="protein sequence ID" value="BAH47227.1"/>
    <property type="molecule type" value="Genomic_DNA"/>
</dbReference>
<keyword evidence="1" id="KW-0614">Plasmid</keyword>
<reference evidence="1 2" key="1">
    <citation type="journal article" date="2005" name="J. Biosci. Bioeng.">
        <title>Isolation and characterization of benzene-tolerant Rhodococcus opacus strains.</title>
        <authorList>
            <person name="Na K.S."/>
            <person name="Kuroda A."/>
            <person name="Takiguchi N."/>
            <person name="Ikeda T."/>
            <person name="Ohtake H."/>
            <person name="Kato J."/>
        </authorList>
    </citation>
    <scope>NUCLEOTIDE SEQUENCE [LARGE SCALE GENOMIC DNA]</scope>
    <source>
        <strain evidence="1 2">B4</strain>
        <plasmid evidence="1">pROB02</plasmid>
    </source>
</reference>
<reference evidence="1 2" key="2">
    <citation type="submission" date="2009-03" db="EMBL/GenBank/DDBJ databases">
        <title>Comparison of the complete genome sequences of Rhodococcus erythropolis PR4 and Rhodococcus opacus B4.</title>
        <authorList>
            <person name="Takarada H."/>
            <person name="Sekine M."/>
            <person name="Hosoyama A."/>
            <person name="Yamada R."/>
            <person name="Fujisawa T."/>
            <person name="Omata S."/>
            <person name="Shimizu A."/>
            <person name="Tsukatani N."/>
            <person name="Tanikawa S."/>
            <person name="Fujita N."/>
            <person name="Harayama S."/>
        </authorList>
    </citation>
    <scope>NUCLEOTIDE SEQUENCE [LARGE SCALE GENOMIC DNA]</scope>
    <source>
        <strain evidence="1 2">B4</strain>
        <plasmid evidence="1 2">pROB02</plasmid>
    </source>
</reference>
<evidence type="ECO:0000313" key="1">
    <source>
        <dbReference type="EMBL" id="BAH47227.1"/>
    </source>
</evidence>
<accession>C1BE24</accession>
<dbReference type="KEGG" id="rop:ROP_pROB02-02200"/>
<dbReference type="HOGENOM" id="CLU_3426678_0_0_11"/>
<evidence type="ECO:0000313" key="2">
    <source>
        <dbReference type="Proteomes" id="UP000002212"/>
    </source>
</evidence>
<dbReference type="Proteomes" id="UP000002212">
    <property type="component" value="Plasmid pROB02"/>
</dbReference>